<dbReference type="InterPro" id="IPR009057">
    <property type="entry name" value="Homeodomain-like_sf"/>
</dbReference>
<protein>
    <submittedName>
        <fullName evidence="9">Myb-like protein J</fullName>
    </submittedName>
</protein>
<dbReference type="STRING" id="448386.A0A2V3J3V6"/>
<evidence type="ECO:0000259" key="8">
    <source>
        <dbReference type="PROSITE" id="PS51294"/>
    </source>
</evidence>
<keyword evidence="1" id="KW-0805">Transcription regulation</keyword>
<reference evidence="9 10" key="1">
    <citation type="journal article" date="2018" name="Mol. Biol. Evol.">
        <title>Analysis of the draft genome of the red seaweed Gracilariopsis chorda provides insights into genome size evolution in Rhodophyta.</title>
        <authorList>
            <person name="Lee J."/>
            <person name="Yang E.C."/>
            <person name="Graf L."/>
            <person name="Yang J.H."/>
            <person name="Qiu H."/>
            <person name="Zel Zion U."/>
            <person name="Chan C.X."/>
            <person name="Stephens T.G."/>
            <person name="Weber A.P.M."/>
            <person name="Boo G.H."/>
            <person name="Boo S.M."/>
            <person name="Kim K.M."/>
            <person name="Shin Y."/>
            <person name="Jung M."/>
            <person name="Lee S.J."/>
            <person name="Yim H.S."/>
            <person name="Lee J.H."/>
            <person name="Bhattacharya D."/>
            <person name="Yoon H.S."/>
        </authorList>
    </citation>
    <scope>NUCLEOTIDE SEQUENCE [LARGE SCALE GENOMIC DNA]</scope>
    <source>
        <strain evidence="9 10">SKKU-2015</strain>
        <tissue evidence="9">Whole body</tissue>
    </source>
</reference>
<feature type="compositionally biased region" description="Low complexity" evidence="5">
    <location>
        <begin position="75"/>
        <end position="93"/>
    </location>
</feature>
<dbReference type="GO" id="GO:0009739">
    <property type="term" value="P:response to gibberellin"/>
    <property type="evidence" value="ECO:0007669"/>
    <property type="project" value="TreeGrafter"/>
</dbReference>
<dbReference type="InterPro" id="IPR017884">
    <property type="entry name" value="SANT_dom"/>
</dbReference>
<gene>
    <name evidence="9" type="ORF">BWQ96_01213</name>
</gene>
<dbReference type="PROSITE" id="PS51293">
    <property type="entry name" value="SANT"/>
    <property type="match status" value="1"/>
</dbReference>
<dbReference type="GO" id="GO:0009751">
    <property type="term" value="P:response to salicylic acid"/>
    <property type="evidence" value="ECO:0007669"/>
    <property type="project" value="TreeGrafter"/>
</dbReference>
<dbReference type="PANTHER" id="PTHR44191:SF36">
    <property type="entry name" value="HOMEODOMAIN-LIKE SUPERFAMILY PROTEIN"/>
    <property type="match status" value="1"/>
</dbReference>
<dbReference type="SMART" id="SM00717">
    <property type="entry name" value="SANT"/>
    <property type="match status" value="1"/>
</dbReference>
<keyword evidence="4" id="KW-0539">Nucleus</keyword>
<proteinExistence type="predicted"/>
<dbReference type="InterPro" id="IPR006447">
    <property type="entry name" value="Myb_dom_plants"/>
</dbReference>
<evidence type="ECO:0000256" key="2">
    <source>
        <dbReference type="ARBA" id="ARBA00023125"/>
    </source>
</evidence>
<feature type="compositionally biased region" description="Polar residues" evidence="5">
    <location>
        <begin position="102"/>
        <end position="111"/>
    </location>
</feature>
<dbReference type="AlphaFoldDB" id="A0A2V3J3V6"/>
<feature type="compositionally biased region" description="Low complexity" evidence="5">
    <location>
        <begin position="119"/>
        <end position="134"/>
    </location>
</feature>
<dbReference type="GO" id="GO:0003677">
    <property type="term" value="F:DNA binding"/>
    <property type="evidence" value="ECO:0007669"/>
    <property type="project" value="UniProtKB-KW"/>
</dbReference>
<dbReference type="PROSITE" id="PS50090">
    <property type="entry name" value="MYB_LIKE"/>
    <property type="match status" value="1"/>
</dbReference>
<feature type="compositionally biased region" description="Polar residues" evidence="5">
    <location>
        <begin position="351"/>
        <end position="366"/>
    </location>
</feature>
<evidence type="ECO:0000259" key="7">
    <source>
        <dbReference type="PROSITE" id="PS51293"/>
    </source>
</evidence>
<keyword evidence="2" id="KW-0238">DNA-binding</keyword>
<feature type="domain" description="HTH myb-type" evidence="8">
    <location>
        <begin position="251"/>
        <end position="298"/>
    </location>
</feature>
<feature type="domain" description="SANT" evidence="7">
    <location>
        <begin position="246"/>
        <end position="298"/>
    </location>
</feature>
<feature type="region of interest" description="Disordered" evidence="5">
    <location>
        <begin position="344"/>
        <end position="368"/>
    </location>
</feature>
<evidence type="ECO:0000259" key="6">
    <source>
        <dbReference type="PROSITE" id="PS50090"/>
    </source>
</evidence>
<comment type="caution">
    <text evidence="9">The sequence shown here is derived from an EMBL/GenBank/DDBJ whole genome shotgun (WGS) entry which is preliminary data.</text>
</comment>
<evidence type="ECO:0000256" key="5">
    <source>
        <dbReference type="SAM" id="MobiDB-lite"/>
    </source>
</evidence>
<evidence type="ECO:0000313" key="10">
    <source>
        <dbReference type="Proteomes" id="UP000247409"/>
    </source>
</evidence>
<dbReference type="PROSITE" id="PS51294">
    <property type="entry name" value="HTH_MYB"/>
    <property type="match status" value="1"/>
</dbReference>
<dbReference type="SUPFAM" id="SSF46689">
    <property type="entry name" value="Homeodomain-like"/>
    <property type="match status" value="1"/>
</dbReference>
<dbReference type="GO" id="GO:0006355">
    <property type="term" value="P:regulation of DNA-templated transcription"/>
    <property type="evidence" value="ECO:0007669"/>
    <property type="project" value="UniProtKB-ARBA"/>
</dbReference>
<dbReference type="InterPro" id="IPR052245">
    <property type="entry name" value="Plant_Stress_Dev_TF"/>
</dbReference>
<feature type="domain" description="Myb-like" evidence="6">
    <location>
        <begin position="243"/>
        <end position="294"/>
    </location>
</feature>
<organism evidence="9 10">
    <name type="scientific">Gracilariopsis chorda</name>
    <dbReference type="NCBI Taxonomy" id="448386"/>
    <lineage>
        <taxon>Eukaryota</taxon>
        <taxon>Rhodophyta</taxon>
        <taxon>Florideophyceae</taxon>
        <taxon>Rhodymeniophycidae</taxon>
        <taxon>Gracilariales</taxon>
        <taxon>Gracilariaceae</taxon>
        <taxon>Gracilariopsis</taxon>
    </lineage>
</organism>
<accession>A0A2V3J3V6</accession>
<feature type="compositionally biased region" description="Low complexity" evidence="5">
    <location>
        <begin position="25"/>
        <end position="46"/>
    </location>
</feature>
<evidence type="ECO:0000256" key="1">
    <source>
        <dbReference type="ARBA" id="ARBA00023015"/>
    </source>
</evidence>
<dbReference type="Gene3D" id="1.10.10.60">
    <property type="entry name" value="Homeodomain-like"/>
    <property type="match status" value="1"/>
</dbReference>
<dbReference type="Pfam" id="PF00249">
    <property type="entry name" value="Myb_DNA-binding"/>
    <property type="match status" value="1"/>
</dbReference>
<dbReference type="EMBL" id="NBIV01000009">
    <property type="protein sequence ID" value="PXF49075.1"/>
    <property type="molecule type" value="Genomic_DNA"/>
</dbReference>
<feature type="region of interest" description="Disordered" evidence="5">
    <location>
        <begin position="25"/>
        <end position="135"/>
    </location>
</feature>
<feature type="region of interest" description="Disordered" evidence="5">
    <location>
        <begin position="438"/>
        <end position="523"/>
    </location>
</feature>
<evidence type="ECO:0000256" key="4">
    <source>
        <dbReference type="ARBA" id="ARBA00023242"/>
    </source>
</evidence>
<evidence type="ECO:0000256" key="3">
    <source>
        <dbReference type="ARBA" id="ARBA00023163"/>
    </source>
</evidence>
<feature type="compositionally biased region" description="Pro residues" evidence="5">
    <location>
        <begin position="442"/>
        <end position="521"/>
    </location>
</feature>
<keyword evidence="3" id="KW-0804">Transcription</keyword>
<dbReference type="PANTHER" id="PTHR44191">
    <property type="entry name" value="TRANSCRIPTION FACTOR KUA1"/>
    <property type="match status" value="1"/>
</dbReference>
<dbReference type="NCBIfam" id="TIGR01557">
    <property type="entry name" value="myb_SHAQKYF"/>
    <property type="match status" value="1"/>
</dbReference>
<keyword evidence="10" id="KW-1185">Reference proteome</keyword>
<sequence>METIKKGCCCATKHARAERLPAAPVPLNNLPTNHSIPRPSHSIPPSAFRSTYPSLHTVHPLGVHPSPDAFPHPSDPSATDTTLTPPSLPSNHSAPPPHAHTFTISPRQPTTSPLPPASPYHTSPSSYPHPSPSSLTAEPTLYDVQKLLANGCVIVTGAIYNSDGHRICGVLNQHDKPCRRIGKCPFHLHRSPLSASNSINGVVDAFGNVPVSITPAASSPSIAPSLRNLTASQPQIRSPAIPRKRQYKHGWTREEHYLFLEALAIYGRGCWKETAAIVGTRLPTQVQSHAQKFFKRGEKRKKVKRSIHDLGLESKEMKQVSARLRADPSPTARSCIQRINAAKKEHERSQLLHSNGQQRVRTSSANPAPVAQLHSLVQSFPTHSSASRAPAVYNTEAQTFAAPPQTAHFVQPAPFPPSFQLQTAAPIDAEPTAVYGCKPFALPQPPPALPQPPPTLPQPPPALPQPPPALPQPPPALPQLPPALPQLPPALPQLPPALPQPPPALPQPPPALPQPPHPLPIQAPSSLIRAPAMRTTFEGVANTATKGTGLERAAVDSVMIMNGHGKRPLPSGPTHEPSLYEPFDSIRTGYIVGIPHPTVPATNGSNVEQQGHVFTGAHAVYTAGQLTGVTPHIMASDSVKRRRVDVHHDPFASWDPTAADTTNYGHVQGARRESDGRFAARAGMPAARTGGVDMFSARNNAALADQLRFQPTFGGAQQQNATTSLATGRSGEAGREIDAGFEWKEKLRGGVSLCSGTLTPDRTLFHPETRRDLRHHVTPIYSPPYTKAEETGLQQSKTLDRVMRASELAENGMVKCKAPFFFCLQWRPVIDNLKG</sequence>
<dbReference type="InterPro" id="IPR017930">
    <property type="entry name" value="Myb_dom"/>
</dbReference>
<dbReference type="CDD" id="cd00167">
    <property type="entry name" value="SANT"/>
    <property type="match status" value="1"/>
</dbReference>
<dbReference type="OrthoDB" id="6034at2759"/>
<name>A0A2V3J3V6_9FLOR</name>
<dbReference type="InterPro" id="IPR001005">
    <property type="entry name" value="SANT/Myb"/>
</dbReference>
<evidence type="ECO:0000313" key="9">
    <source>
        <dbReference type="EMBL" id="PXF49075.1"/>
    </source>
</evidence>
<dbReference type="Proteomes" id="UP000247409">
    <property type="component" value="Unassembled WGS sequence"/>
</dbReference>